<protein>
    <submittedName>
        <fullName evidence="2">Uncharacterized protein</fullName>
    </submittedName>
</protein>
<feature type="compositionally biased region" description="Basic residues" evidence="1">
    <location>
        <begin position="11"/>
        <end position="24"/>
    </location>
</feature>
<evidence type="ECO:0000256" key="1">
    <source>
        <dbReference type="SAM" id="MobiDB-lite"/>
    </source>
</evidence>
<reference evidence="2" key="1">
    <citation type="submission" date="2021-01" db="EMBL/GenBank/DDBJ databases">
        <authorList>
            <person name="Corre E."/>
            <person name="Pelletier E."/>
            <person name="Niang G."/>
            <person name="Scheremetjew M."/>
            <person name="Finn R."/>
            <person name="Kale V."/>
            <person name="Holt S."/>
            <person name="Cochrane G."/>
            <person name="Meng A."/>
            <person name="Brown T."/>
            <person name="Cohen L."/>
        </authorList>
    </citation>
    <scope>NUCLEOTIDE SEQUENCE</scope>
    <source>
        <strain evidence="2">GSO104</strain>
    </source>
</reference>
<name>A0A7S4VVA0_9STRA</name>
<dbReference type="EMBL" id="HBNS01036771">
    <property type="protein sequence ID" value="CAE4633493.1"/>
    <property type="molecule type" value="Transcribed_RNA"/>
</dbReference>
<gene>
    <name evidence="2" type="ORF">DBRI00130_LOCUS28726</name>
</gene>
<evidence type="ECO:0000313" key="2">
    <source>
        <dbReference type="EMBL" id="CAE4633493.1"/>
    </source>
</evidence>
<feature type="compositionally biased region" description="Low complexity" evidence="1">
    <location>
        <begin position="36"/>
        <end position="63"/>
    </location>
</feature>
<sequence length="436" mass="48699">MFAEELSGNASKKRAAAARARRKQLKEEQARKAKQKQQSSSTTTVATPVVTTAPSTTTTTASSNNDTVKEALEQRKIRTQSKLRLSSILTIQSLVRTTLSNSKLYLAECTILDKRLSDLSTLYGILKQQEKEYVCPPSLVSALTTQLLFILYFSKRGKSKEPKLSRENVQRLEKILTLVIIPGLQPSSQHIHPLETWIQSSHGTLRLQRLLQACFELYTLPHSYYAKNEIQTVTSFLHSVLLPLHSSEVTTFCKTLVLGQNEFNLILLLRRVLVKYTGTSSDSYLPPNAEDLREKSISTKDKERATLLWNLVLSVIDSTPHKEVYYAQMVKDIFTIPLLTWKIPLTSLVSSSSPKFLSMISSFASQNATLLERGEIVQVVEQYDVPITVCPAPPILCLTANVVQMGRFCGCVGGTAGEFDFSGTCLFIYFCIGIYV</sequence>
<organism evidence="2">
    <name type="scientific">Ditylum brightwellii</name>
    <dbReference type="NCBI Taxonomy" id="49249"/>
    <lineage>
        <taxon>Eukaryota</taxon>
        <taxon>Sar</taxon>
        <taxon>Stramenopiles</taxon>
        <taxon>Ochrophyta</taxon>
        <taxon>Bacillariophyta</taxon>
        <taxon>Mediophyceae</taxon>
        <taxon>Lithodesmiophycidae</taxon>
        <taxon>Lithodesmiales</taxon>
        <taxon>Lithodesmiaceae</taxon>
        <taxon>Ditylum</taxon>
    </lineage>
</organism>
<feature type="region of interest" description="Disordered" evidence="1">
    <location>
        <begin position="1"/>
        <end position="67"/>
    </location>
</feature>
<dbReference type="AlphaFoldDB" id="A0A7S4VVA0"/>
<accession>A0A7S4VVA0</accession>
<proteinExistence type="predicted"/>